<dbReference type="NCBIfam" id="NF041492">
    <property type="entry name" value="MobF"/>
    <property type="match status" value="1"/>
</dbReference>
<keyword evidence="4" id="KW-1185">Reference proteome</keyword>
<gene>
    <name evidence="3" type="ORF">EAH89_18100</name>
</gene>
<evidence type="ECO:0000313" key="3">
    <source>
        <dbReference type="EMBL" id="TPG52478.1"/>
    </source>
</evidence>
<protein>
    <recommendedName>
        <fullName evidence="2">TrwC relaxase domain-containing protein</fullName>
    </recommendedName>
</protein>
<evidence type="ECO:0000256" key="1">
    <source>
        <dbReference type="SAM" id="MobiDB-lite"/>
    </source>
</evidence>
<dbReference type="InterPro" id="IPR014862">
    <property type="entry name" value="TrwC"/>
</dbReference>
<dbReference type="PANTHER" id="PTHR43788">
    <property type="entry name" value="DNA2/NAM7 HELICASE FAMILY MEMBER"/>
    <property type="match status" value="1"/>
</dbReference>
<dbReference type="AlphaFoldDB" id="A0A502FSH8"/>
<dbReference type="Pfam" id="PF08751">
    <property type="entry name" value="TrwC"/>
    <property type="match status" value="1"/>
</dbReference>
<evidence type="ECO:0000313" key="4">
    <source>
        <dbReference type="Proteomes" id="UP000317078"/>
    </source>
</evidence>
<feature type="compositionally biased region" description="Low complexity" evidence="1">
    <location>
        <begin position="1088"/>
        <end position="1098"/>
    </location>
</feature>
<accession>A0A502FSH8</accession>
<dbReference type="Pfam" id="PF13604">
    <property type="entry name" value="AAA_30"/>
    <property type="match status" value="1"/>
</dbReference>
<proteinExistence type="predicted"/>
<dbReference type="InterPro" id="IPR027417">
    <property type="entry name" value="P-loop_NTPase"/>
</dbReference>
<feature type="domain" description="TrwC relaxase" evidence="2">
    <location>
        <begin position="18"/>
        <end position="341"/>
    </location>
</feature>
<dbReference type="CDD" id="cd18809">
    <property type="entry name" value="SF1_C_RecD"/>
    <property type="match status" value="1"/>
</dbReference>
<organism evidence="3 4">
    <name type="scientific">Muricoccus nepalensis</name>
    <dbReference type="NCBI Taxonomy" id="1854500"/>
    <lineage>
        <taxon>Bacteria</taxon>
        <taxon>Pseudomonadati</taxon>
        <taxon>Pseudomonadota</taxon>
        <taxon>Alphaproteobacteria</taxon>
        <taxon>Acetobacterales</taxon>
        <taxon>Roseomonadaceae</taxon>
        <taxon>Muricoccus</taxon>
    </lineage>
</organism>
<dbReference type="Gene3D" id="3.40.50.300">
    <property type="entry name" value="P-loop containing nucleotide triphosphate hydrolases"/>
    <property type="match status" value="2"/>
</dbReference>
<feature type="region of interest" description="Disordered" evidence="1">
    <location>
        <begin position="274"/>
        <end position="304"/>
    </location>
</feature>
<dbReference type="Proteomes" id="UP000317078">
    <property type="component" value="Unassembled WGS sequence"/>
</dbReference>
<feature type="compositionally biased region" description="Basic and acidic residues" evidence="1">
    <location>
        <begin position="1077"/>
        <end position="1087"/>
    </location>
</feature>
<evidence type="ECO:0000259" key="2">
    <source>
        <dbReference type="Pfam" id="PF08751"/>
    </source>
</evidence>
<feature type="region of interest" description="Disordered" evidence="1">
    <location>
        <begin position="1077"/>
        <end position="1129"/>
    </location>
</feature>
<dbReference type="RefSeq" id="WP_140885131.1">
    <property type="nucleotide sequence ID" value="NZ_RCZP01000020.1"/>
</dbReference>
<dbReference type="SUPFAM" id="SSF52540">
    <property type="entry name" value="P-loop containing nucleoside triphosphate hydrolases"/>
    <property type="match status" value="2"/>
</dbReference>
<dbReference type="EMBL" id="RCZP01000020">
    <property type="protein sequence ID" value="TPG52478.1"/>
    <property type="molecule type" value="Genomic_DNA"/>
</dbReference>
<dbReference type="InterPro" id="IPR050534">
    <property type="entry name" value="Coronavir_polyprotein_1ab"/>
</dbReference>
<dbReference type="SUPFAM" id="SSF55464">
    <property type="entry name" value="Origin of replication-binding domain, RBD-like"/>
    <property type="match status" value="1"/>
</dbReference>
<dbReference type="OrthoDB" id="1826980at2"/>
<reference evidence="3 4" key="1">
    <citation type="journal article" date="2019" name="Environ. Microbiol.">
        <title>Species interactions and distinct microbial communities in high Arctic permafrost affected cryosols are associated with the CH4 and CO2 gas fluxes.</title>
        <authorList>
            <person name="Altshuler I."/>
            <person name="Hamel J."/>
            <person name="Turney S."/>
            <person name="Magnuson E."/>
            <person name="Levesque R."/>
            <person name="Greer C."/>
            <person name="Whyte L.G."/>
        </authorList>
    </citation>
    <scope>NUCLEOTIDE SEQUENCE [LARGE SCALE GENOMIC DNA]</scope>
    <source>
        <strain evidence="3 4">S9.3B</strain>
    </source>
</reference>
<feature type="compositionally biased region" description="Basic and acidic residues" evidence="1">
    <location>
        <begin position="1118"/>
        <end position="1129"/>
    </location>
</feature>
<comment type="caution">
    <text evidence="3">The sequence shown here is derived from an EMBL/GenBank/DDBJ whole genome shotgun (WGS) entry which is preliminary data.</text>
</comment>
<name>A0A502FSH8_9PROT</name>
<sequence>MQSVKRIGGGKGGLNLSAAADYYEGEAQKALPEQANLAKATDEYLTVDSAAAQPTWWSPSNSLAPDGRPIVPGQLREMLEGRGLDGEGLVQAAARNSRVGGWDLTFSAPKAVGALYATATPDIRQGIAEDMAASARAGLRALHDRGVFETRRGSGGETRERVQDVAAGLFPQFTSRAGDPQPHVHAVLVNAGRRTDGSTGALDPQKLYPWKTYGGAIFRAELANRLAQRGVAIQEDGQAFTIAGVPPELIATWSKRRTVILDALDKVRANLEQAGEQERAAATTPGVRQGPLREAPSGDPGEARGKRLRLLKEEITQSTRRTKGTVPEDGRLEARWLREMEGLGLTREKVWEAVREAAARHRHPEHRPADAALTEALERSSVVTDRTLRRMIAEASQARGGGAEGAHAEYDRLLASKRLVALEPNQRGELVFTTQETLDRERRMLLDAMERRGKGGHIRKADAEAVIAARPSLSPEQAQAVRHTARGDGVVVVEGVAGAGKSFALAAVVEAARRGGAQPIGLAPSWTAADVVRQEAALPGSRALQGFVRELDAGRAELIPRSVLIVDEAGMAASRDVASLLAHARDKGAQVVLVGDRRQLRSVEPGAPFSALADALGVARMEDVRRQTSPWMKQASQAFAGGNSVEGLTQYDAKSRVRWARDAAHTVQRVADAWERNRRQHPDASRLVLAARNTDVHALNREIRGRLVAAGELGAEAITVRTIHAGGRRGGQGELREMELRTGDRLALGATLTKTGRDVLANDVATLEGFTRGADPTLTFRLDRTRKTLSLRLSEIASPARKGQDQPPPTLQHAFARTIHKAQGRTTDFTILHAGGGLDASRAYVALTRHRQDAVVVADAGAIAQRLAADGEKPTREAVRNAFLRSAKASSDGLNASDYVADRDTWLRTGDPKMLPVTARETRMQAIIRIAAETARRVGQVVRWRPERIRAPTKPAQAPTQAQAPAQTHVAFKAQQQVPAAGVRMPEVPATERLARVYAAKVSRGEMGFTEAVDALVSADRREAERTLEYHWNPVHQIATPKGGRRPADPEVWMDRLERRISLLEQGSTDALWPELAKARQQAEEQARTQARASAQSTKARTGAAPDIAKALPPQSKETGRERGPRMGR</sequence>